<comment type="subcellular location">
    <subcellularLocation>
        <location evidence="1 11">Membrane</location>
        <topology evidence="1 11">Multi-pass membrane protein</topology>
    </subcellularLocation>
</comment>
<dbReference type="OrthoDB" id="428525at2759"/>
<keyword evidence="7 10" id="KW-0129">CBS domain</keyword>
<evidence type="ECO:0000256" key="5">
    <source>
        <dbReference type="ARBA" id="ARBA00022989"/>
    </source>
</evidence>
<dbReference type="InterPro" id="IPR001807">
    <property type="entry name" value="ClC"/>
</dbReference>
<feature type="transmembrane region" description="Helical" evidence="11">
    <location>
        <begin position="547"/>
        <end position="569"/>
    </location>
</feature>
<keyword evidence="4" id="KW-0677">Repeat</keyword>
<dbReference type="SUPFAM" id="SSF54631">
    <property type="entry name" value="CBS-domain pair"/>
    <property type="match status" value="1"/>
</dbReference>
<keyword evidence="9 11" id="KW-0868">Chloride</keyword>
<dbReference type="InterPro" id="IPR046342">
    <property type="entry name" value="CBS_dom_sf"/>
</dbReference>
<reference evidence="13" key="2">
    <citation type="submission" date="2019-06" db="EMBL/GenBank/DDBJ databases">
        <title>Genomics analysis of Aphanomyces spp. identifies a new class of oomycete effector associated with host adaptation.</title>
        <authorList>
            <person name="Gaulin E."/>
        </authorList>
    </citation>
    <scope>NUCLEOTIDE SEQUENCE</scope>
    <source>
        <strain evidence="13">CBS 578.67</strain>
    </source>
</reference>
<keyword evidence="3 11" id="KW-0812">Transmembrane</keyword>
<dbReference type="PANTHER" id="PTHR11689">
    <property type="entry name" value="CHLORIDE CHANNEL PROTEIN CLC FAMILY MEMBER"/>
    <property type="match status" value="1"/>
</dbReference>
<comment type="caution">
    <text evidence="11">Lacks conserved residue(s) required for the propagation of feature annotation.</text>
</comment>
<protein>
    <recommendedName>
        <fullName evidence="11">Chloride channel protein</fullName>
    </recommendedName>
</protein>
<dbReference type="EMBL" id="CAADRA010000007">
    <property type="protein sequence ID" value="VFT77418.1"/>
    <property type="molecule type" value="Genomic_DNA"/>
</dbReference>
<dbReference type="GO" id="GO:0016020">
    <property type="term" value="C:membrane"/>
    <property type="evidence" value="ECO:0007669"/>
    <property type="project" value="UniProtKB-SubCell"/>
</dbReference>
<evidence type="ECO:0000256" key="10">
    <source>
        <dbReference type="PROSITE-ProRule" id="PRU00703"/>
    </source>
</evidence>
<evidence type="ECO:0000259" key="12">
    <source>
        <dbReference type="PROSITE" id="PS51371"/>
    </source>
</evidence>
<evidence type="ECO:0000256" key="2">
    <source>
        <dbReference type="ARBA" id="ARBA00022448"/>
    </source>
</evidence>
<evidence type="ECO:0000256" key="9">
    <source>
        <dbReference type="ARBA" id="ARBA00023214"/>
    </source>
</evidence>
<dbReference type="PRINTS" id="PR00762">
    <property type="entry name" value="CLCHANNEL"/>
</dbReference>
<name>A0A485K6Z3_9STRA</name>
<dbReference type="AlphaFoldDB" id="A0A485K6Z3"/>
<organism evidence="14 15">
    <name type="scientific">Aphanomyces stellatus</name>
    <dbReference type="NCBI Taxonomy" id="120398"/>
    <lineage>
        <taxon>Eukaryota</taxon>
        <taxon>Sar</taxon>
        <taxon>Stramenopiles</taxon>
        <taxon>Oomycota</taxon>
        <taxon>Saprolegniomycetes</taxon>
        <taxon>Saprolegniales</taxon>
        <taxon>Verrucalvaceae</taxon>
        <taxon>Aphanomyces</taxon>
    </lineage>
</organism>
<feature type="transmembrane region" description="Helical" evidence="11">
    <location>
        <begin position="590"/>
        <end position="609"/>
    </location>
</feature>
<evidence type="ECO:0000256" key="4">
    <source>
        <dbReference type="ARBA" id="ARBA00022737"/>
    </source>
</evidence>
<keyword evidence="5 11" id="KW-1133">Transmembrane helix</keyword>
<evidence type="ECO:0000313" key="13">
    <source>
        <dbReference type="EMBL" id="KAF0720599.1"/>
    </source>
</evidence>
<sequence>MAEPPKTSVGFDAEKAPLLAPPAAVQSAPSLRSLNPPPIVVSRVQERKTTTGSALLLPPTDAPASSVSSIKTPLTDYASTKSDAAPRQYMIVGDYGGGNLQSELHEDALFLPDHSKLNDQDKKRKAQHMESFDYDFFESRVNQQHEHEQNEEEIHMLNLGRWVMTFFIGLATAGVACFIEKGTEFFSSVRLHSMEHMLQKERAGEASFGSAYLTYAAISVGYVSIASYCVAILCPVAGGSGISEIKATLNGIKIHRIVRLKTLFCKALGILFSVSGGLPVGKEGPMIHSGSIIGAGLSQGKSSSFGLDTSWTKFKGFRNDKEKRDFISSGAAAGVGAAFGAPIGGVLFALEEGASFWHQNLTWRTFFCAMVSAFVLNLWSAFQNEDYGTGGEKWGHLGNQTGTLSFGSFSADNKSYAIWDVPIFLAMGMVGGLMGALFNQANTYITLFRRATPMLTHKYGRFLESLAIALAMSLTSFWLSYAFGSCIPKGGPYPEHLIQFYCPAGQYNDLASLYTVTGARSMMQLFHHTNDDTSFTFQSLMVFFSSFYVMACLTYGIAVPSGLFVPSLLSGAAYGRLWIHALNYMHIPHTAPIGMFALIGAASMLGGMARMTISLTVIILECTGVIEWGLPIMVCLMAARWVGNSFNHGLYDIHIHLKHLPFLEFDPPFYARYLRVYNIMGSPVISLQHIAKAGDIYDVLKRTCHSGFPVVNELNKFCGIIQRKHLCVMLQRKDFSLNKPDPYTRKPAGEETFLYNEQYALSYRDIESTYPRYPSITDIRLDSTERDLWMDLTPYFNPTPHTVQDQTPVPRAFRLFRSLGLRHLVVLNRFNEVQGIVSRKDLTPEHMKASLDRLSEAEKLRIQGYFTRHSRVSRFEDIEQTMARLSRVSDTA</sequence>
<keyword evidence="15" id="KW-1185">Reference proteome</keyword>
<dbReference type="Pfam" id="PF00571">
    <property type="entry name" value="CBS"/>
    <property type="match status" value="2"/>
</dbReference>
<feature type="transmembrane region" description="Helical" evidence="11">
    <location>
        <begin position="159"/>
        <end position="179"/>
    </location>
</feature>
<dbReference type="GO" id="GO:0005254">
    <property type="term" value="F:chloride channel activity"/>
    <property type="evidence" value="ECO:0007669"/>
    <property type="project" value="UniProtKB-UniRule"/>
</dbReference>
<dbReference type="InterPro" id="IPR014743">
    <property type="entry name" value="Cl-channel_core"/>
</dbReference>
<evidence type="ECO:0000256" key="11">
    <source>
        <dbReference type="RuleBase" id="RU361221"/>
    </source>
</evidence>
<dbReference type="InterPro" id="IPR051280">
    <property type="entry name" value="Cl-channel/antiporter"/>
</dbReference>
<dbReference type="Gene3D" id="1.10.3080.10">
    <property type="entry name" value="Clc chloride channel"/>
    <property type="match status" value="1"/>
</dbReference>
<accession>A0A485K6Z3</accession>
<dbReference type="PROSITE" id="PS51371">
    <property type="entry name" value="CBS"/>
    <property type="match status" value="1"/>
</dbReference>
<keyword evidence="2 11" id="KW-0813">Transport</keyword>
<dbReference type="Pfam" id="PF00654">
    <property type="entry name" value="Voltage_CLC"/>
    <property type="match status" value="1"/>
</dbReference>
<evidence type="ECO:0000313" key="14">
    <source>
        <dbReference type="EMBL" id="VFT77418.1"/>
    </source>
</evidence>
<evidence type="ECO:0000256" key="3">
    <source>
        <dbReference type="ARBA" id="ARBA00022692"/>
    </source>
</evidence>
<dbReference type="SMART" id="SM00116">
    <property type="entry name" value="CBS"/>
    <property type="match status" value="2"/>
</dbReference>
<feature type="transmembrane region" description="Helical" evidence="11">
    <location>
        <begin position="361"/>
        <end position="382"/>
    </location>
</feature>
<dbReference type="Gene3D" id="3.10.580.10">
    <property type="entry name" value="CBS-domain"/>
    <property type="match status" value="1"/>
</dbReference>
<evidence type="ECO:0000256" key="7">
    <source>
        <dbReference type="ARBA" id="ARBA00023122"/>
    </source>
</evidence>
<reference evidence="14 15" key="1">
    <citation type="submission" date="2019-03" db="EMBL/GenBank/DDBJ databases">
        <authorList>
            <person name="Gaulin E."/>
            <person name="Dumas B."/>
        </authorList>
    </citation>
    <scope>NUCLEOTIDE SEQUENCE [LARGE SCALE GENOMIC DNA]</scope>
    <source>
        <strain evidence="14">CBS 568.67</strain>
    </source>
</reference>
<comment type="similarity">
    <text evidence="11">Belongs to the chloride channel (TC 2.A.49) family.</text>
</comment>
<dbReference type="PANTHER" id="PTHR11689:SF136">
    <property type="entry name" value="H(+)_CL(-) EXCHANGE TRANSPORTER 7"/>
    <property type="match status" value="1"/>
</dbReference>
<feature type="transmembrane region" description="Helical" evidence="11">
    <location>
        <begin position="263"/>
        <end position="281"/>
    </location>
</feature>
<dbReference type="InterPro" id="IPR000644">
    <property type="entry name" value="CBS_dom"/>
</dbReference>
<feature type="transmembrane region" description="Helical" evidence="11">
    <location>
        <begin position="326"/>
        <end position="349"/>
    </location>
</feature>
<proteinExistence type="inferred from homology"/>
<keyword evidence="8 11" id="KW-0472">Membrane</keyword>
<feature type="transmembrane region" description="Helical" evidence="11">
    <location>
        <begin position="416"/>
        <end position="438"/>
    </location>
</feature>
<dbReference type="CDD" id="cd04591">
    <property type="entry name" value="CBS_pair_voltage-gated_CLC_euk_bac"/>
    <property type="match status" value="1"/>
</dbReference>
<feature type="domain" description="CBS" evidence="12">
    <location>
        <begin position="796"/>
        <end position="853"/>
    </location>
</feature>
<dbReference type="FunFam" id="3.10.580.10:FF:000067">
    <property type="entry name" value="Chloride channel protein"/>
    <property type="match status" value="1"/>
</dbReference>
<dbReference type="SUPFAM" id="SSF81340">
    <property type="entry name" value="Clc chloride channel"/>
    <property type="match status" value="1"/>
</dbReference>
<evidence type="ECO:0000256" key="8">
    <source>
        <dbReference type="ARBA" id="ARBA00023136"/>
    </source>
</evidence>
<dbReference type="Proteomes" id="UP000332933">
    <property type="component" value="Unassembled WGS sequence"/>
</dbReference>
<feature type="transmembrane region" description="Helical" evidence="11">
    <location>
        <begin position="459"/>
        <end position="483"/>
    </location>
</feature>
<evidence type="ECO:0000313" key="15">
    <source>
        <dbReference type="Proteomes" id="UP000332933"/>
    </source>
</evidence>
<evidence type="ECO:0000256" key="6">
    <source>
        <dbReference type="ARBA" id="ARBA00023065"/>
    </source>
</evidence>
<dbReference type="EMBL" id="VJMH01000007">
    <property type="protein sequence ID" value="KAF0720599.1"/>
    <property type="molecule type" value="Genomic_DNA"/>
</dbReference>
<keyword evidence="6 11" id="KW-0406">Ion transport</keyword>
<gene>
    <name evidence="14" type="primary">Aste57867_192</name>
    <name evidence="13" type="ORF">As57867_000192</name>
    <name evidence="14" type="ORF">ASTE57867_192</name>
</gene>
<evidence type="ECO:0000256" key="1">
    <source>
        <dbReference type="ARBA" id="ARBA00004141"/>
    </source>
</evidence>